<dbReference type="SUPFAM" id="SSF56524">
    <property type="entry name" value="Oxidoreductase molybdopterin-binding domain"/>
    <property type="match status" value="1"/>
</dbReference>
<protein>
    <recommendedName>
        <fullName evidence="1">Oxidoreductase molybdopterin-binding domain-containing protein</fullName>
    </recommendedName>
</protein>
<dbReference type="AlphaFoldDB" id="A0A1W9KQK4"/>
<proteinExistence type="predicted"/>
<feature type="domain" description="Oxidoreductase molybdopterin-binding" evidence="1">
    <location>
        <begin position="56"/>
        <end position="125"/>
    </location>
</feature>
<reference evidence="2 3" key="1">
    <citation type="submission" date="2017-01" db="EMBL/GenBank/DDBJ databases">
        <title>Novel large sulfur bacteria in the metagenomes of groundwater-fed chemosynthetic microbial mats in the Lake Huron basin.</title>
        <authorList>
            <person name="Sharrar A.M."/>
            <person name="Flood B.E."/>
            <person name="Bailey J.V."/>
            <person name="Jones D.S."/>
            <person name="Biddanda B."/>
            <person name="Ruberg S.A."/>
            <person name="Marcus D.N."/>
            <person name="Dick G.J."/>
        </authorList>
    </citation>
    <scope>NUCLEOTIDE SEQUENCE [LARGE SCALE GENOMIC DNA]</scope>
    <source>
        <strain evidence="2">A7</strain>
    </source>
</reference>
<name>A0A1W9KQK4_9BURK</name>
<dbReference type="InterPro" id="IPR000572">
    <property type="entry name" value="OxRdtase_Mopterin-bd_dom"/>
</dbReference>
<dbReference type="InterPro" id="IPR036374">
    <property type="entry name" value="OxRdtase_Mopterin-bd_sf"/>
</dbReference>
<dbReference type="Proteomes" id="UP000192505">
    <property type="component" value="Unassembled WGS sequence"/>
</dbReference>
<organism evidence="2 3">
    <name type="scientific">Rhodoferax ferrireducens</name>
    <dbReference type="NCBI Taxonomy" id="192843"/>
    <lineage>
        <taxon>Bacteria</taxon>
        <taxon>Pseudomonadati</taxon>
        <taxon>Pseudomonadota</taxon>
        <taxon>Betaproteobacteria</taxon>
        <taxon>Burkholderiales</taxon>
        <taxon>Comamonadaceae</taxon>
        <taxon>Rhodoferax</taxon>
    </lineage>
</organism>
<evidence type="ECO:0000313" key="2">
    <source>
        <dbReference type="EMBL" id="OQW86483.1"/>
    </source>
</evidence>
<gene>
    <name evidence="2" type="ORF">BWK72_17285</name>
</gene>
<evidence type="ECO:0000259" key="1">
    <source>
        <dbReference type="Pfam" id="PF00174"/>
    </source>
</evidence>
<sequence>MLLVCLQAQAQGLAKPLGPVILTVSGQISQRNSPQGAQFDAAMLQAMPTLSFATPSQWHSKSVTYSGVALKTLLDAVGARGNTLHLHALDRFEARVPISDAARYGPIIALHADGQALKVRTLGPALLMYPFAQYPELNTDVYYSRCVWQLQRIVVE</sequence>
<accession>A0A1W9KQK4</accession>
<comment type="caution">
    <text evidence="2">The sequence shown here is derived from an EMBL/GenBank/DDBJ whole genome shotgun (WGS) entry which is preliminary data.</text>
</comment>
<evidence type="ECO:0000313" key="3">
    <source>
        <dbReference type="Proteomes" id="UP000192505"/>
    </source>
</evidence>
<dbReference type="Gene3D" id="3.90.420.10">
    <property type="entry name" value="Oxidoreductase, molybdopterin-binding domain"/>
    <property type="match status" value="1"/>
</dbReference>
<dbReference type="Pfam" id="PF00174">
    <property type="entry name" value="Oxidored_molyb"/>
    <property type="match status" value="1"/>
</dbReference>
<dbReference type="EMBL" id="MTEI01000016">
    <property type="protein sequence ID" value="OQW86483.1"/>
    <property type="molecule type" value="Genomic_DNA"/>
</dbReference>